<organism evidence="5 6">
    <name type="scientific">Curtobacterium flaccumfaciens pv. flaccumfaciens</name>
    <dbReference type="NCBI Taxonomy" id="138532"/>
    <lineage>
        <taxon>Bacteria</taxon>
        <taxon>Bacillati</taxon>
        <taxon>Actinomycetota</taxon>
        <taxon>Actinomycetes</taxon>
        <taxon>Micrococcales</taxon>
        <taxon>Microbacteriaceae</taxon>
        <taxon>Curtobacterium</taxon>
    </lineage>
</organism>
<proteinExistence type="predicted"/>
<dbReference type="Proteomes" id="UP000709437">
    <property type="component" value="Unassembled WGS sequence"/>
</dbReference>
<dbReference type="Gene3D" id="1.10.10.10">
    <property type="entry name" value="Winged helix-like DNA-binding domain superfamily/Winged helix DNA-binding domain"/>
    <property type="match status" value="1"/>
</dbReference>
<keyword evidence="3" id="KW-0804">Transcription</keyword>
<dbReference type="SUPFAM" id="SSF55781">
    <property type="entry name" value="GAF domain-like"/>
    <property type="match status" value="1"/>
</dbReference>
<dbReference type="Gene3D" id="3.30.450.40">
    <property type="match status" value="1"/>
</dbReference>
<keyword evidence="2" id="KW-0238">DNA-binding</keyword>
<protein>
    <submittedName>
        <fullName evidence="5">GAF domain-containing protein</fullName>
    </submittedName>
</protein>
<keyword evidence="1" id="KW-0805">Transcription regulation</keyword>
<dbReference type="InterPro" id="IPR036388">
    <property type="entry name" value="WH-like_DNA-bd_sf"/>
</dbReference>
<dbReference type="RefSeq" id="WP_214563367.1">
    <property type="nucleotide sequence ID" value="NZ_JAHEWX010000017.1"/>
</dbReference>
<dbReference type="InterPro" id="IPR001867">
    <property type="entry name" value="OmpR/PhoB-type_DNA-bd"/>
</dbReference>
<dbReference type="Pfam" id="PF01590">
    <property type="entry name" value="GAF"/>
    <property type="match status" value="1"/>
</dbReference>
<dbReference type="SMART" id="SM00862">
    <property type="entry name" value="Trans_reg_C"/>
    <property type="match status" value="1"/>
</dbReference>
<feature type="domain" description="OmpR/PhoB-type" evidence="4">
    <location>
        <begin position="214"/>
        <end position="283"/>
    </location>
</feature>
<dbReference type="GO" id="GO:0006355">
    <property type="term" value="P:regulation of DNA-templated transcription"/>
    <property type="evidence" value="ECO:0007669"/>
    <property type="project" value="InterPro"/>
</dbReference>
<gene>
    <name evidence="5" type="ORF">KK103_12905</name>
</gene>
<evidence type="ECO:0000256" key="3">
    <source>
        <dbReference type="ARBA" id="ARBA00023163"/>
    </source>
</evidence>
<name>A0A9Q2ZRY2_9MICO</name>
<dbReference type="InterPro" id="IPR003018">
    <property type="entry name" value="GAF"/>
</dbReference>
<evidence type="ECO:0000256" key="1">
    <source>
        <dbReference type="ARBA" id="ARBA00023015"/>
    </source>
</evidence>
<accession>A0A9Q2ZRY2</accession>
<evidence type="ECO:0000313" key="5">
    <source>
        <dbReference type="EMBL" id="MBT1542664.1"/>
    </source>
</evidence>
<dbReference type="InterPro" id="IPR029016">
    <property type="entry name" value="GAF-like_dom_sf"/>
</dbReference>
<reference evidence="5" key="1">
    <citation type="submission" date="2021-05" db="EMBL/GenBank/DDBJ databases">
        <title>Whole genome sequence of Curtobacterium flaccumfaciens pv. flaccumfaciens strain CFBP 3417.</title>
        <authorList>
            <person name="Osdaghi E."/>
            <person name="Taghouti G."/>
            <person name="Portier P."/>
            <person name="Fazliarab A."/>
            <person name="Taghavi S.M."/>
            <person name="Briand M."/>
            <person name="Le-Saux M."/>
            <person name="Jacques M.-A."/>
        </authorList>
    </citation>
    <scope>NUCLEOTIDE SEQUENCE</scope>
    <source>
        <strain evidence="5">CFBP 3417</strain>
    </source>
</reference>
<dbReference type="AlphaFoldDB" id="A0A9Q2ZRY2"/>
<dbReference type="EMBL" id="JAHEWX010000017">
    <property type="protein sequence ID" value="MBT1542664.1"/>
    <property type="molecule type" value="Genomic_DNA"/>
</dbReference>
<evidence type="ECO:0000256" key="2">
    <source>
        <dbReference type="ARBA" id="ARBA00023125"/>
    </source>
</evidence>
<sequence length="407" mass="42718">MRAPGRLRPLVAESWQRSARVDPDAAPVLALGDDELDAARQDGPLATLLPVVRRLLLDDSRSAGCVVAVGDAAGRLVWVDGARSTRRAAEDMGFVPGADWSEERVGTSAPGTALRLDRPVQIRSDEHYANAVKPFSCTAVPVHDASGATVGVLDLTGDDRAVERHTLSLLAATVAAAEAQLALAAVRPRARTPHVPAAELTVLGTDTAVLRIADRRLQLSARHSELLVVLAAHPGGLAAADLAAAVYGDPGAVVTLRAEVVRLRRVLAQHAPGVTVTSRPYRVVGVRTDVDGVLSALGRGARLQAVDRYAGPVLPGSAAPGVDALRDLVRLRFRESVVADGGVDALLAWARTPDGATDAFVLRALLAVLPRRSPRRAGLVAAIEALEGSGDARDDQAGRRAPRDRDR</sequence>
<comment type="caution">
    <text evidence="5">The sequence shown here is derived from an EMBL/GenBank/DDBJ whole genome shotgun (WGS) entry which is preliminary data.</text>
</comment>
<dbReference type="GO" id="GO:0003677">
    <property type="term" value="F:DNA binding"/>
    <property type="evidence" value="ECO:0007669"/>
    <property type="project" value="UniProtKB-KW"/>
</dbReference>
<dbReference type="GO" id="GO:0000160">
    <property type="term" value="P:phosphorelay signal transduction system"/>
    <property type="evidence" value="ECO:0007669"/>
    <property type="project" value="InterPro"/>
</dbReference>
<evidence type="ECO:0000259" key="4">
    <source>
        <dbReference type="SMART" id="SM00862"/>
    </source>
</evidence>
<evidence type="ECO:0000313" key="6">
    <source>
        <dbReference type="Proteomes" id="UP000709437"/>
    </source>
</evidence>